<proteinExistence type="predicted"/>
<keyword evidence="3" id="KW-1185">Reference proteome</keyword>
<reference evidence="3" key="1">
    <citation type="journal article" date="2019" name="Int. J. Syst. Evol. Microbiol.">
        <title>The Global Catalogue of Microorganisms (GCM) 10K type strain sequencing project: providing services to taxonomists for standard genome sequencing and annotation.</title>
        <authorList>
            <consortium name="The Broad Institute Genomics Platform"/>
            <consortium name="The Broad Institute Genome Sequencing Center for Infectious Disease"/>
            <person name="Wu L."/>
            <person name="Ma J."/>
        </authorList>
    </citation>
    <scope>NUCLEOTIDE SEQUENCE [LARGE SCALE GENOMIC DNA]</scope>
    <source>
        <strain evidence="3">CECT 7184</strain>
    </source>
</reference>
<feature type="chain" id="PRO_5046321394" evidence="1">
    <location>
        <begin position="25"/>
        <end position="53"/>
    </location>
</feature>
<evidence type="ECO:0000313" key="2">
    <source>
        <dbReference type="EMBL" id="MFC5711417.1"/>
    </source>
</evidence>
<evidence type="ECO:0000313" key="3">
    <source>
        <dbReference type="Proteomes" id="UP001596142"/>
    </source>
</evidence>
<dbReference type="RefSeq" id="WP_157049989.1">
    <property type="nucleotide sequence ID" value="NZ_JBHSOZ010000002.1"/>
</dbReference>
<keyword evidence="1" id="KW-0732">Signal</keyword>
<comment type="caution">
    <text evidence="2">The sequence shown here is derived from an EMBL/GenBank/DDBJ whole genome shotgun (WGS) entry which is preliminary data.</text>
</comment>
<name>A0ABW0YIY8_9BACI</name>
<gene>
    <name evidence="2" type="ORF">ACFPU1_01340</name>
</gene>
<sequence length="53" mass="5576">MKKAAKTLASFAIVASLFSFGLFGGVTGDFDEAVKGKPAQDEEVSVLGLPHRH</sequence>
<organism evidence="2 3">
    <name type="scientific">Thalassorhabdus alkalitolerans</name>
    <dbReference type="NCBI Taxonomy" id="2282697"/>
    <lineage>
        <taxon>Bacteria</taxon>
        <taxon>Bacillati</taxon>
        <taxon>Bacillota</taxon>
        <taxon>Bacilli</taxon>
        <taxon>Bacillales</taxon>
        <taxon>Bacillaceae</taxon>
        <taxon>Thalassorhabdus</taxon>
    </lineage>
</organism>
<protein>
    <submittedName>
        <fullName evidence="2">Uncharacterized protein</fullName>
    </submittedName>
</protein>
<dbReference type="Proteomes" id="UP001596142">
    <property type="component" value="Unassembled WGS sequence"/>
</dbReference>
<dbReference type="EMBL" id="JBHSOZ010000002">
    <property type="protein sequence ID" value="MFC5711417.1"/>
    <property type="molecule type" value="Genomic_DNA"/>
</dbReference>
<accession>A0ABW0YIY8</accession>
<feature type="signal peptide" evidence="1">
    <location>
        <begin position="1"/>
        <end position="24"/>
    </location>
</feature>
<evidence type="ECO:0000256" key="1">
    <source>
        <dbReference type="SAM" id="SignalP"/>
    </source>
</evidence>